<evidence type="ECO:0000256" key="2">
    <source>
        <dbReference type="ARBA" id="ARBA00022777"/>
    </source>
</evidence>
<dbReference type="InterPro" id="IPR011712">
    <property type="entry name" value="Sig_transdc_His_kin_sub3_dim/P"/>
</dbReference>
<dbReference type="Gene3D" id="2.60.40.10">
    <property type="entry name" value="Immunoglobulins"/>
    <property type="match status" value="1"/>
</dbReference>
<dbReference type="InterPro" id="IPR003594">
    <property type="entry name" value="HATPase_dom"/>
</dbReference>
<evidence type="ECO:0000256" key="3">
    <source>
        <dbReference type="ARBA" id="ARBA00023012"/>
    </source>
</evidence>
<feature type="chain" id="PRO_5045265378" description="Histidine kinase/HSP90-like ATPase domain-containing protein" evidence="5">
    <location>
        <begin position="24"/>
        <end position="1015"/>
    </location>
</feature>
<dbReference type="InterPro" id="IPR050482">
    <property type="entry name" value="Sensor_HK_TwoCompSys"/>
</dbReference>
<reference evidence="7 8" key="1">
    <citation type="submission" date="2019-12" db="EMBL/GenBank/DDBJ databases">
        <title>Draft Genome Sequences of Six Type Strains of the Genus Massilia.</title>
        <authorList>
            <person name="Miess H."/>
            <person name="Frediansyah A."/>
            <person name="Goeker M."/>
            <person name="Gross H."/>
        </authorList>
    </citation>
    <scope>NUCLEOTIDE SEQUENCE [LARGE SCALE GENOMIC DNA]</scope>
    <source>
        <strain evidence="7 8">DSM 26639</strain>
    </source>
</reference>
<dbReference type="InterPro" id="IPR013783">
    <property type="entry name" value="Ig-like_fold"/>
</dbReference>
<dbReference type="Gene3D" id="3.30.565.10">
    <property type="entry name" value="Histidine kinase-like ATPase, C-terminal domain"/>
    <property type="match status" value="1"/>
</dbReference>
<keyword evidence="1" id="KW-0808">Transferase</keyword>
<keyword evidence="4" id="KW-0812">Transmembrane</keyword>
<dbReference type="EMBL" id="CP046904">
    <property type="protein sequence ID" value="QGZ42613.1"/>
    <property type="molecule type" value="Genomic_DNA"/>
</dbReference>
<gene>
    <name evidence="7" type="ORF">GO485_28640</name>
</gene>
<dbReference type="Gene3D" id="1.20.5.1930">
    <property type="match status" value="1"/>
</dbReference>
<sequence length="1015" mass="109052">MSLPSRRLSAIAFSLVSMWAAPAARALDPSVPLAALHHDSWTAKNGAPGEVSALAQTRDGWLWVGTAEGLFRFDGIRFRRFEPQPGDAAPRPLVTALTALQDGGLLIGYLRGGVALLKDGRLRGFPTMGPDGKPLGPVFSTVIDTDGALWMATTRGLLRLDGARWTNAGAALGLGAGATSNLMLDQYGQLWVAEGRKLYVKKRGAVRFVPVLDGVDAVNLIASPDGRLWADTHERLVPVPPQHEGPVRPVPDWLARANGQENGLFDRDGNYWSLGCPVGICRVAGVGAGPARELRPNAGPRERLDQPWQLNSTTTNVLFEDRDGNLWVGSQAGLERFRHNRVQAVALQGGERVFSFANAPDGSLLALATPTGTMWKLTAQGAQALPERLPPGPMGALANATDGALLVALPDAIERRTAAGVERIAYPAMPDGARPWTQRIVDDGTALWIRVGRVGLFRRDAAGWRGEAELGLPPAATVSERGKPGEMWFGYDGGVIVHYAAGRVTRYALATGTGLGAITYLHVGEHVIAAGDSGMAILSGGRFRYLSAADPDVLANVSGMVVVPNGDRYFNGKRGIVHVTAADWRASVAQPEVPLRYTLLGALDGYPGAAATIGRQPTAVAGPDGQLWFAASTGLARVDLTRPEPRPAPPRVRIETLVARRERHVDLPEHLALPAGTSSFRIEYTALSYRTPETVRFRYRLQGVDADWQEAGTRRAVSYTNVGPGTYRFEVEAEDELGQRDTAPAALTVDIPPTFTQSRWFAVLGALLAGGAVYLLYRLRLRQATQRIAERLAERERIARALHDSFLQSVQGLVLTFHAALSELPAGSPSRAKLERAMLLAERVIEEGRDEVQRLRSPDGPEGDVGAALAQVGAVLQEGHDARFALHVEGERTALRGPLNCEVYHIGREALINAFRHAGARHVVATLDYGADAFVLRIADDGRGLPPEVALSGRRSGHWGIPGMHERAERAGGTLRLYGGDGGGTVVELTVPRTAAYEDAGWRLPRLWPAAQGAR</sequence>
<feature type="transmembrane region" description="Helical" evidence="4">
    <location>
        <begin position="760"/>
        <end position="777"/>
    </location>
</feature>
<dbReference type="Proteomes" id="UP000437862">
    <property type="component" value="Chromosome"/>
</dbReference>
<dbReference type="SUPFAM" id="SSF63829">
    <property type="entry name" value="Calcium-dependent phosphotriesterase"/>
    <property type="match status" value="2"/>
</dbReference>
<evidence type="ECO:0000313" key="7">
    <source>
        <dbReference type="EMBL" id="QGZ42613.1"/>
    </source>
</evidence>
<feature type="signal peptide" evidence="5">
    <location>
        <begin position="1"/>
        <end position="23"/>
    </location>
</feature>
<dbReference type="RefSeq" id="WP_145880054.1">
    <property type="nucleotide sequence ID" value="NZ_CP046904.1"/>
</dbReference>
<dbReference type="Pfam" id="PF07730">
    <property type="entry name" value="HisKA_3"/>
    <property type="match status" value="1"/>
</dbReference>
<dbReference type="InterPro" id="IPR011123">
    <property type="entry name" value="Y_Y_Y"/>
</dbReference>
<dbReference type="Pfam" id="PF07494">
    <property type="entry name" value="Reg_prop"/>
    <property type="match status" value="2"/>
</dbReference>
<evidence type="ECO:0000256" key="4">
    <source>
        <dbReference type="SAM" id="Phobius"/>
    </source>
</evidence>
<keyword evidence="8" id="KW-1185">Reference proteome</keyword>
<dbReference type="InterPro" id="IPR015943">
    <property type="entry name" value="WD40/YVTN_repeat-like_dom_sf"/>
</dbReference>
<protein>
    <recommendedName>
        <fullName evidence="6">Histidine kinase/HSP90-like ATPase domain-containing protein</fullName>
    </recommendedName>
</protein>
<keyword evidence="4" id="KW-1133">Transmembrane helix</keyword>
<dbReference type="SUPFAM" id="SSF55874">
    <property type="entry name" value="ATPase domain of HSP90 chaperone/DNA topoisomerase II/histidine kinase"/>
    <property type="match status" value="1"/>
</dbReference>
<dbReference type="Pfam" id="PF02518">
    <property type="entry name" value="HATPase_c"/>
    <property type="match status" value="1"/>
</dbReference>
<keyword evidence="5" id="KW-0732">Signal</keyword>
<dbReference type="SMART" id="SM00387">
    <property type="entry name" value="HATPase_c"/>
    <property type="match status" value="1"/>
</dbReference>
<dbReference type="PANTHER" id="PTHR24421">
    <property type="entry name" value="NITRATE/NITRITE SENSOR PROTEIN NARX-RELATED"/>
    <property type="match status" value="1"/>
</dbReference>
<name>A0ABX6FYN6_9BURK</name>
<proteinExistence type="predicted"/>
<organism evidence="7 8">
    <name type="scientific">Pseudoduganella flava</name>
    <dbReference type="NCBI Taxonomy" id="871742"/>
    <lineage>
        <taxon>Bacteria</taxon>
        <taxon>Pseudomonadati</taxon>
        <taxon>Pseudomonadota</taxon>
        <taxon>Betaproteobacteria</taxon>
        <taxon>Burkholderiales</taxon>
        <taxon>Oxalobacteraceae</taxon>
        <taxon>Telluria group</taxon>
        <taxon>Pseudoduganella</taxon>
    </lineage>
</organism>
<dbReference type="Pfam" id="PF07495">
    <property type="entry name" value="Y_Y_Y"/>
    <property type="match status" value="1"/>
</dbReference>
<dbReference type="Gene3D" id="2.130.10.10">
    <property type="entry name" value="YVTN repeat-like/Quinoprotein amine dehydrogenase"/>
    <property type="match status" value="2"/>
</dbReference>
<evidence type="ECO:0000259" key="6">
    <source>
        <dbReference type="SMART" id="SM00387"/>
    </source>
</evidence>
<dbReference type="InterPro" id="IPR011110">
    <property type="entry name" value="Reg_prop"/>
</dbReference>
<keyword evidence="2" id="KW-0418">Kinase</keyword>
<keyword evidence="3" id="KW-0902">Two-component regulatory system</keyword>
<dbReference type="InterPro" id="IPR036890">
    <property type="entry name" value="HATPase_C_sf"/>
</dbReference>
<evidence type="ECO:0000256" key="5">
    <source>
        <dbReference type="SAM" id="SignalP"/>
    </source>
</evidence>
<evidence type="ECO:0000313" key="8">
    <source>
        <dbReference type="Proteomes" id="UP000437862"/>
    </source>
</evidence>
<evidence type="ECO:0000256" key="1">
    <source>
        <dbReference type="ARBA" id="ARBA00022679"/>
    </source>
</evidence>
<accession>A0ABX6FYN6</accession>
<dbReference type="PANTHER" id="PTHR24421:SF62">
    <property type="entry name" value="SENSORY TRANSDUCTION HISTIDINE KINASE"/>
    <property type="match status" value="1"/>
</dbReference>
<dbReference type="CDD" id="cd16917">
    <property type="entry name" value="HATPase_UhpB-NarQ-NarX-like"/>
    <property type="match status" value="1"/>
</dbReference>
<keyword evidence="4" id="KW-0472">Membrane</keyword>
<feature type="domain" description="Histidine kinase/HSP90-like ATPase" evidence="6">
    <location>
        <begin position="902"/>
        <end position="995"/>
    </location>
</feature>